<dbReference type="Proteomes" id="UP001054945">
    <property type="component" value="Unassembled WGS sequence"/>
</dbReference>
<keyword evidence="2" id="KW-1185">Reference proteome</keyword>
<accession>A0AAV4T385</accession>
<name>A0AAV4T385_CAEEX</name>
<proteinExistence type="predicted"/>
<reference evidence="1 2" key="1">
    <citation type="submission" date="2021-06" db="EMBL/GenBank/DDBJ databases">
        <title>Caerostris extrusa draft genome.</title>
        <authorList>
            <person name="Kono N."/>
            <person name="Arakawa K."/>
        </authorList>
    </citation>
    <scope>NUCLEOTIDE SEQUENCE [LARGE SCALE GENOMIC DNA]</scope>
</reference>
<gene>
    <name evidence="1" type="ORF">CEXT_672941</name>
</gene>
<organism evidence="1 2">
    <name type="scientific">Caerostris extrusa</name>
    <name type="common">Bark spider</name>
    <name type="synonym">Caerostris bankana</name>
    <dbReference type="NCBI Taxonomy" id="172846"/>
    <lineage>
        <taxon>Eukaryota</taxon>
        <taxon>Metazoa</taxon>
        <taxon>Ecdysozoa</taxon>
        <taxon>Arthropoda</taxon>
        <taxon>Chelicerata</taxon>
        <taxon>Arachnida</taxon>
        <taxon>Araneae</taxon>
        <taxon>Araneomorphae</taxon>
        <taxon>Entelegynae</taxon>
        <taxon>Araneoidea</taxon>
        <taxon>Araneidae</taxon>
        <taxon>Caerostris</taxon>
    </lineage>
</organism>
<protein>
    <submittedName>
        <fullName evidence="1">Uncharacterized protein</fullName>
    </submittedName>
</protein>
<dbReference type="AlphaFoldDB" id="A0AAV4T385"/>
<comment type="caution">
    <text evidence="1">The sequence shown here is derived from an EMBL/GenBank/DDBJ whole genome shotgun (WGS) entry which is preliminary data.</text>
</comment>
<evidence type="ECO:0000313" key="1">
    <source>
        <dbReference type="EMBL" id="GIY39716.1"/>
    </source>
</evidence>
<dbReference type="EMBL" id="BPLR01010499">
    <property type="protein sequence ID" value="GIY39716.1"/>
    <property type="molecule type" value="Genomic_DNA"/>
</dbReference>
<sequence length="85" mass="9494">MSNSVFGLKRKTSKIKSFRVLVWLSDFSGSRNPVMVTASLCDAIDPLEFYHGSWFSEIGFSVSSVCIQEVLEVRNTCALGFTLHD</sequence>
<evidence type="ECO:0000313" key="2">
    <source>
        <dbReference type="Proteomes" id="UP001054945"/>
    </source>
</evidence>